<feature type="compositionally biased region" description="Polar residues" evidence="1">
    <location>
        <begin position="1"/>
        <end position="20"/>
    </location>
</feature>
<sequence length="161" mass="16914">MSGAKNKTASQQKATDSTVTVPAPEVAPLTEGNSDGHEPAIVLPGHYIPVGSQSIVVTGNDPVADPVLSASDAANVMGVEVLLVQAVSKEGFYRCGRFWPFDGVHVFVSDDPDSDNAESVADDGTPVQPFISRAVAERLKGEPQLRVTVVQTTDEPATEDK</sequence>
<organism evidence="2 3">
    <name type="scientific">Brenneria salicis ATCC 15712 = DSM 30166</name>
    <dbReference type="NCBI Taxonomy" id="714314"/>
    <lineage>
        <taxon>Bacteria</taxon>
        <taxon>Pseudomonadati</taxon>
        <taxon>Pseudomonadota</taxon>
        <taxon>Gammaproteobacteria</taxon>
        <taxon>Enterobacterales</taxon>
        <taxon>Pectobacteriaceae</taxon>
        <taxon>Brenneria</taxon>
    </lineage>
</organism>
<accession>A0A366I991</accession>
<gene>
    <name evidence="2" type="ORF">DES54_10689</name>
</gene>
<dbReference type="EMBL" id="QNRY01000006">
    <property type="protein sequence ID" value="RBP64864.1"/>
    <property type="molecule type" value="Genomic_DNA"/>
</dbReference>
<dbReference type="OrthoDB" id="6631699at2"/>
<evidence type="ECO:0000313" key="3">
    <source>
        <dbReference type="Proteomes" id="UP000253046"/>
    </source>
</evidence>
<reference evidence="2 3" key="1">
    <citation type="submission" date="2018-06" db="EMBL/GenBank/DDBJ databases">
        <title>Genomic Encyclopedia of Type Strains, Phase IV (KMG-IV): sequencing the most valuable type-strain genomes for metagenomic binning, comparative biology and taxonomic classification.</title>
        <authorList>
            <person name="Goeker M."/>
        </authorList>
    </citation>
    <scope>NUCLEOTIDE SEQUENCE [LARGE SCALE GENOMIC DNA]</scope>
    <source>
        <strain evidence="2 3">DSM 30166</strain>
    </source>
</reference>
<evidence type="ECO:0000256" key="1">
    <source>
        <dbReference type="SAM" id="MobiDB-lite"/>
    </source>
</evidence>
<keyword evidence="3" id="KW-1185">Reference proteome</keyword>
<name>A0A366I991_9GAMM</name>
<feature type="region of interest" description="Disordered" evidence="1">
    <location>
        <begin position="1"/>
        <end position="38"/>
    </location>
</feature>
<proteinExistence type="predicted"/>
<dbReference type="AlphaFoldDB" id="A0A366I991"/>
<evidence type="ECO:0000313" key="2">
    <source>
        <dbReference type="EMBL" id="RBP64864.1"/>
    </source>
</evidence>
<dbReference type="Proteomes" id="UP000253046">
    <property type="component" value="Unassembled WGS sequence"/>
</dbReference>
<dbReference type="RefSeq" id="WP_113865485.1">
    <property type="nucleotide sequence ID" value="NZ_MJMA01000006.1"/>
</dbReference>
<protein>
    <submittedName>
        <fullName evidence="2">Uncharacterized protein</fullName>
    </submittedName>
</protein>
<comment type="caution">
    <text evidence="2">The sequence shown here is derived from an EMBL/GenBank/DDBJ whole genome shotgun (WGS) entry which is preliminary data.</text>
</comment>